<evidence type="ECO:0000313" key="5">
    <source>
        <dbReference type="Proteomes" id="UP000024635"/>
    </source>
</evidence>
<evidence type="ECO:0000256" key="2">
    <source>
        <dbReference type="ARBA" id="ARBA00023180"/>
    </source>
</evidence>
<dbReference type="SUPFAM" id="SSF57302">
    <property type="entry name" value="Snake toxin-like"/>
    <property type="match status" value="1"/>
</dbReference>
<keyword evidence="1" id="KW-0732">Signal</keyword>
<evidence type="ECO:0000313" key="4">
    <source>
        <dbReference type="EMBL" id="EYC11959.1"/>
    </source>
</evidence>
<keyword evidence="3" id="KW-0472">Membrane</keyword>
<dbReference type="AlphaFoldDB" id="A0A016U9G5"/>
<keyword evidence="3" id="KW-0812">Transmembrane</keyword>
<dbReference type="InterPro" id="IPR031424">
    <property type="entry name" value="QVR-like"/>
</dbReference>
<gene>
    <name evidence="4" type="primary">Acey_s0049.g1872</name>
    <name evidence="4" type="synonym">Acey-hot-6</name>
    <name evidence="4" type="ORF">Y032_0049g1872</name>
</gene>
<keyword evidence="3" id="KW-1133">Transmembrane helix</keyword>
<dbReference type="Proteomes" id="UP000024635">
    <property type="component" value="Unassembled WGS sequence"/>
</dbReference>
<sequence>MLITASYVLLISPLFAGLCGAVCYHCFSSDASLEPKVRTHLGTQEDVFFMPITSRTSSCSDKIESDYTAIEGQICSSSPLCVTLTPNIANSTFVVRGCMEYILRHSLKKEDIHKEGCYLVRSLPARFPNNFTMEYVLCVCKGDYCNGEQPPDFLPGPHAFHGEMVLPLTPKEDIVIAPGRRAQLEISSSAFVFILFPWIFSFSLMTILIS</sequence>
<dbReference type="GO" id="GO:0032222">
    <property type="term" value="P:regulation of synaptic transmission, cholinergic"/>
    <property type="evidence" value="ECO:0007669"/>
    <property type="project" value="InterPro"/>
</dbReference>
<dbReference type="InterPro" id="IPR045860">
    <property type="entry name" value="Snake_toxin-like_sf"/>
</dbReference>
<name>A0A016U9G5_9BILA</name>
<dbReference type="GO" id="GO:0030431">
    <property type="term" value="P:sleep"/>
    <property type="evidence" value="ECO:0007669"/>
    <property type="project" value="InterPro"/>
</dbReference>
<keyword evidence="5" id="KW-1185">Reference proteome</keyword>
<organism evidence="4 5">
    <name type="scientific">Ancylostoma ceylanicum</name>
    <dbReference type="NCBI Taxonomy" id="53326"/>
    <lineage>
        <taxon>Eukaryota</taxon>
        <taxon>Metazoa</taxon>
        <taxon>Ecdysozoa</taxon>
        <taxon>Nematoda</taxon>
        <taxon>Chromadorea</taxon>
        <taxon>Rhabditida</taxon>
        <taxon>Rhabditina</taxon>
        <taxon>Rhabditomorpha</taxon>
        <taxon>Strongyloidea</taxon>
        <taxon>Ancylostomatidae</taxon>
        <taxon>Ancylostomatinae</taxon>
        <taxon>Ancylostoma</taxon>
    </lineage>
</organism>
<proteinExistence type="predicted"/>
<protein>
    <submittedName>
        <fullName evidence="4">Uncharacterized protein</fullName>
    </submittedName>
</protein>
<dbReference type="EMBL" id="JARK01001385">
    <property type="protein sequence ID" value="EYC11959.1"/>
    <property type="molecule type" value="Genomic_DNA"/>
</dbReference>
<dbReference type="OrthoDB" id="5858637at2759"/>
<accession>A0A016U9G5</accession>
<dbReference type="Pfam" id="PF17064">
    <property type="entry name" value="QVR"/>
    <property type="match status" value="1"/>
</dbReference>
<evidence type="ECO:0000256" key="3">
    <source>
        <dbReference type="SAM" id="Phobius"/>
    </source>
</evidence>
<dbReference type="STRING" id="53326.A0A016U9G5"/>
<reference evidence="5" key="1">
    <citation type="journal article" date="2015" name="Nat. Genet.">
        <title>The genome and transcriptome of the zoonotic hookworm Ancylostoma ceylanicum identify infection-specific gene families.</title>
        <authorList>
            <person name="Schwarz E.M."/>
            <person name="Hu Y."/>
            <person name="Antoshechkin I."/>
            <person name="Miller M.M."/>
            <person name="Sternberg P.W."/>
            <person name="Aroian R.V."/>
        </authorList>
    </citation>
    <scope>NUCLEOTIDE SEQUENCE</scope>
    <source>
        <strain evidence="5">HY135</strain>
    </source>
</reference>
<feature type="transmembrane region" description="Helical" evidence="3">
    <location>
        <begin position="6"/>
        <end position="27"/>
    </location>
</feature>
<evidence type="ECO:0000256" key="1">
    <source>
        <dbReference type="ARBA" id="ARBA00022729"/>
    </source>
</evidence>
<comment type="caution">
    <text evidence="4">The sequence shown here is derived from an EMBL/GenBank/DDBJ whole genome shotgun (WGS) entry which is preliminary data.</text>
</comment>
<feature type="transmembrane region" description="Helical" evidence="3">
    <location>
        <begin position="190"/>
        <end position="209"/>
    </location>
</feature>
<keyword evidence="2" id="KW-0325">Glycoprotein</keyword>